<dbReference type="RefSeq" id="WP_196985140.1">
    <property type="nucleotide sequence ID" value="NZ_JADWYS010000001.1"/>
</dbReference>
<comment type="caution">
    <text evidence="4">The sequence shown here is derived from an EMBL/GenBank/DDBJ whole genome shotgun (WGS) entry which is preliminary data.</text>
</comment>
<evidence type="ECO:0000256" key="3">
    <source>
        <dbReference type="SAM" id="MobiDB-lite"/>
    </source>
</evidence>
<reference evidence="4" key="1">
    <citation type="submission" date="2020-11" db="EMBL/GenBank/DDBJ databases">
        <title>Bacterial whole genome sequence for Caenimonas sp. DR4.4.</title>
        <authorList>
            <person name="Le V."/>
            <person name="Ko S.-R."/>
            <person name="Ahn C.-Y."/>
            <person name="Oh H.-M."/>
        </authorList>
    </citation>
    <scope>NUCLEOTIDE SEQUENCE</scope>
    <source>
        <strain evidence="4">DR4.4</strain>
    </source>
</reference>
<protein>
    <recommendedName>
        <fullName evidence="6">Calcium-binding protein</fullName>
    </recommendedName>
</protein>
<sequence>MTISTAERTLIIELAVAMFDVAPGATYLASLEAALEANGHVMCTLATEMANSSVYRSLNPDSQTMEEFATAFLTPLGLQSNELAHDFVYGKWNAGVDKGQIAYEAIIALDGTNSPQFAEVKALLNNETFVAEHYSVTLAQPATDFVLLHHVIESVTADTASVDTAIAAMTPPPAPAPAPAPAPGPAPAPAPAPGPSPAPAPSPQQVVDLTIANDTYTIGAGDFRINGLGGDDTITTGNGNNAVITLAGNDTITTGSGADTILAGDGNNTVSAGDGINAVTTGTGNDTITTGAGKDTIVSGAGNDVITSGAGMDVVSSGAGSDTIDLGVDNVMDRNIMAATPAANGNDVVTNFMSGVDKLDVGLLTTQHAAVAVAGSINVHAGAVYFVDAALSSVADSAVASATFIASAASWTDGSAGAVAYFVVTDDDSSAVYQYIEAGGAGITAGELTLMGTVGTKMAAGDLMF</sequence>
<dbReference type="Pfam" id="PF00353">
    <property type="entry name" value="HemolysinCabind"/>
    <property type="match status" value="2"/>
</dbReference>
<evidence type="ECO:0000256" key="1">
    <source>
        <dbReference type="ARBA" id="ARBA00004613"/>
    </source>
</evidence>
<feature type="region of interest" description="Disordered" evidence="3">
    <location>
        <begin position="171"/>
        <end position="204"/>
    </location>
</feature>
<organism evidence="4 5">
    <name type="scientific">Caenimonas aquaedulcis</name>
    <dbReference type="NCBI Taxonomy" id="2793270"/>
    <lineage>
        <taxon>Bacteria</taxon>
        <taxon>Pseudomonadati</taxon>
        <taxon>Pseudomonadota</taxon>
        <taxon>Betaproteobacteria</taxon>
        <taxon>Burkholderiales</taxon>
        <taxon>Comamonadaceae</taxon>
        <taxon>Caenimonas</taxon>
    </lineage>
</organism>
<dbReference type="GO" id="GO:0005576">
    <property type="term" value="C:extracellular region"/>
    <property type="evidence" value="ECO:0007669"/>
    <property type="project" value="UniProtKB-SubCell"/>
</dbReference>
<dbReference type="InterPro" id="IPR001343">
    <property type="entry name" value="Hemolysn_Ca-bd"/>
</dbReference>
<evidence type="ECO:0000313" key="4">
    <source>
        <dbReference type="EMBL" id="MBG9387200.1"/>
    </source>
</evidence>
<name>A0A931MGD4_9BURK</name>
<evidence type="ECO:0008006" key="6">
    <source>
        <dbReference type="Google" id="ProtNLM"/>
    </source>
</evidence>
<dbReference type="GO" id="GO:0005509">
    <property type="term" value="F:calcium ion binding"/>
    <property type="evidence" value="ECO:0007669"/>
    <property type="project" value="InterPro"/>
</dbReference>
<gene>
    <name evidence="4" type="ORF">I5803_04155</name>
</gene>
<feature type="compositionally biased region" description="Pro residues" evidence="3">
    <location>
        <begin position="171"/>
        <end position="202"/>
    </location>
</feature>
<proteinExistence type="predicted"/>
<dbReference type="AlphaFoldDB" id="A0A931MGD4"/>
<dbReference type="EMBL" id="JADWYS010000001">
    <property type="protein sequence ID" value="MBG9387200.1"/>
    <property type="molecule type" value="Genomic_DNA"/>
</dbReference>
<dbReference type="Gene3D" id="2.150.10.10">
    <property type="entry name" value="Serralysin-like metalloprotease, C-terminal"/>
    <property type="match status" value="2"/>
</dbReference>
<accession>A0A931MGD4</accession>
<dbReference type="PANTHER" id="PTHR38340:SF1">
    <property type="entry name" value="S-LAYER PROTEIN"/>
    <property type="match status" value="1"/>
</dbReference>
<keyword evidence="2" id="KW-0964">Secreted</keyword>
<evidence type="ECO:0000313" key="5">
    <source>
        <dbReference type="Proteomes" id="UP000651050"/>
    </source>
</evidence>
<evidence type="ECO:0000256" key="2">
    <source>
        <dbReference type="ARBA" id="ARBA00022525"/>
    </source>
</evidence>
<dbReference type="Proteomes" id="UP000651050">
    <property type="component" value="Unassembled WGS sequence"/>
</dbReference>
<dbReference type="PANTHER" id="PTHR38340">
    <property type="entry name" value="S-LAYER PROTEIN"/>
    <property type="match status" value="1"/>
</dbReference>
<dbReference type="InterPro" id="IPR050557">
    <property type="entry name" value="RTX_toxin/Mannuronan_C5-epim"/>
</dbReference>
<keyword evidence="5" id="KW-1185">Reference proteome</keyword>
<dbReference type="SUPFAM" id="SSF51120">
    <property type="entry name" value="beta-Roll"/>
    <property type="match status" value="1"/>
</dbReference>
<comment type="subcellular location">
    <subcellularLocation>
        <location evidence="1">Secreted</location>
    </subcellularLocation>
</comment>
<dbReference type="InterPro" id="IPR011049">
    <property type="entry name" value="Serralysin-like_metalloprot_C"/>
</dbReference>